<keyword evidence="2" id="KW-1185">Reference proteome</keyword>
<dbReference type="InterPro" id="IPR023696">
    <property type="entry name" value="Ureohydrolase_dom_sf"/>
</dbReference>
<proteinExistence type="predicted"/>
<dbReference type="Ensembl" id="ENSOMET00000034164.1">
    <property type="protein sequence ID" value="ENSOMEP00000015842.1"/>
    <property type="gene ID" value="ENSOMEG00000000644.1"/>
</dbReference>
<evidence type="ECO:0000313" key="2">
    <source>
        <dbReference type="Proteomes" id="UP000261560"/>
    </source>
</evidence>
<dbReference type="GeneTree" id="ENSGT00940000173676"/>
<reference evidence="1" key="2">
    <citation type="submission" date="2025-09" db="UniProtKB">
        <authorList>
            <consortium name="Ensembl"/>
        </authorList>
    </citation>
    <scope>IDENTIFICATION</scope>
</reference>
<dbReference type="STRING" id="30732.ENSOMEP00000015842"/>
<evidence type="ECO:0000313" key="1">
    <source>
        <dbReference type="Ensembl" id="ENSOMEP00000015842.1"/>
    </source>
</evidence>
<organism evidence="1 2">
    <name type="scientific">Oryzias melastigma</name>
    <name type="common">Marine medaka</name>
    <dbReference type="NCBI Taxonomy" id="30732"/>
    <lineage>
        <taxon>Eukaryota</taxon>
        <taxon>Metazoa</taxon>
        <taxon>Chordata</taxon>
        <taxon>Craniata</taxon>
        <taxon>Vertebrata</taxon>
        <taxon>Euteleostomi</taxon>
        <taxon>Actinopterygii</taxon>
        <taxon>Neopterygii</taxon>
        <taxon>Teleostei</taxon>
        <taxon>Neoteleostei</taxon>
        <taxon>Acanthomorphata</taxon>
        <taxon>Ovalentaria</taxon>
        <taxon>Atherinomorphae</taxon>
        <taxon>Beloniformes</taxon>
        <taxon>Adrianichthyidae</taxon>
        <taxon>Oryziinae</taxon>
        <taxon>Oryzias</taxon>
    </lineage>
</organism>
<dbReference type="PaxDb" id="30732-ENSOMEP00000015842"/>
<sequence length="42" mass="5157">HHRTYKYFYQSAGHPMKPHRLSLTHSLVLHYGLYKKMMVRRS</sequence>
<dbReference type="Proteomes" id="UP000261560">
    <property type="component" value="Unplaced"/>
</dbReference>
<accession>A0A3B3CFI8</accession>
<dbReference type="AlphaFoldDB" id="A0A3B3CFI8"/>
<dbReference type="SUPFAM" id="SSF52768">
    <property type="entry name" value="Arginase/deacetylase"/>
    <property type="match status" value="1"/>
</dbReference>
<name>A0A3B3CFI8_ORYME</name>
<reference evidence="1" key="1">
    <citation type="submission" date="2025-08" db="UniProtKB">
        <authorList>
            <consortium name="Ensembl"/>
        </authorList>
    </citation>
    <scope>IDENTIFICATION</scope>
</reference>
<protein>
    <submittedName>
        <fullName evidence="1">Uncharacterized protein</fullName>
    </submittedName>
</protein>